<sequence length="110" mass="12132">MNQYTHKPPHACPSIHIKQIYSVRCPRINSPDFRTSPFPLFPIAITHVIILCDSTAPRRLFAASTSALLSGSPPWSRNPQFLNDGGGGHICLRGFLGNLIEIEAVVIMHT</sequence>
<dbReference type="Proteomes" id="UP000298663">
    <property type="component" value="Unassembled WGS sequence"/>
</dbReference>
<accession>A0A4U5N1H6</accession>
<reference evidence="1 2" key="1">
    <citation type="journal article" date="2015" name="Genome Biol.">
        <title>Comparative genomics of Steinernema reveals deeply conserved gene regulatory networks.</title>
        <authorList>
            <person name="Dillman A.R."/>
            <person name="Macchietto M."/>
            <person name="Porter C.F."/>
            <person name="Rogers A."/>
            <person name="Williams B."/>
            <person name="Antoshechkin I."/>
            <person name="Lee M.M."/>
            <person name="Goodwin Z."/>
            <person name="Lu X."/>
            <person name="Lewis E.E."/>
            <person name="Goodrich-Blair H."/>
            <person name="Stock S.P."/>
            <person name="Adams B.J."/>
            <person name="Sternberg P.W."/>
            <person name="Mortazavi A."/>
        </authorList>
    </citation>
    <scope>NUCLEOTIDE SEQUENCE [LARGE SCALE GENOMIC DNA]</scope>
    <source>
        <strain evidence="1 2">ALL</strain>
    </source>
</reference>
<name>A0A4U5N1H6_STECR</name>
<evidence type="ECO:0000313" key="2">
    <source>
        <dbReference type="Proteomes" id="UP000298663"/>
    </source>
</evidence>
<reference evidence="1 2" key="2">
    <citation type="journal article" date="2019" name="G3 (Bethesda)">
        <title>Hybrid Assembly of the Genome of the Entomopathogenic Nematode Steinernema carpocapsae Identifies the X-Chromosome.</title>
        <authorList>
            <person name="Serra L."/>
            <person name="Macchietto M."/>
            <person name="Macias-Munoz A."/>
            <person name="McGill C.J."/>
            <person name="Rodriguez I.M."/>
            <person name="Rodriguez B."/>
            <person name="Murad R."/>
            <person name="Mortazavi A."/>
        </authorList>
    </citation>
    <scope>NUCLEOTIDE SEQUENCE [LARGE SCALE GENOMIC DNA]</scope>
    <source>
        <strain evidence="1 2">ALL</strain>
    </source>
</reference>
<dbReference type="EMBL" id="AZBU02000005">
    <property type="protein sequence ID" value="TKR75902.1"/>
    <property type="molecule type" value="Genomic_DNA"/>
</dbReference>
<organism evidence="1 2">
    <name type="scientific">Steinernema carpocapsae</name>
    <name type="common">Entomopathogenic nematode</name>
    <dbReference type="NCBI Taxonomy" id="34508"/>
    <lineage>
        <taxon>Eukaryota</taxon>
        <taxon>Metazoa</taxon>
        <taxon>Ecdysozoa</taxon>
        <taxon>Nematoda</taxon>
        <taxon>Chromadorea</taxon>
        <taxon>Rhabditida</taxon>
        <taxon>Tylenchina</taxon>
        <taxon>Panagrolaimomorpha</taxon>
        <taxon>Strongyloidoidea</taxon>
        <taxon>Steinernematidae</taxon>
        <taxon>Steinernema</taxon>
    </lineage>
</organism>
<keyword evidence="2" id="KW-1185">Reference proteome</keyword>
<proteinExistence type="predicted"/>
<protein>
    <submittedName>
        <fullName evidence="1">Uncharacterized protein</fullName>
    </submittedName>
</protein>
<dbReference type="AlphaFoldDB" id="A0A4U5N1H6"/>
<comment type="caution">
    <text evidence="1">The sequence shown here is derived from an EMBL/GenBank/DDBJ whole genome shotgun (WGS) entry which is preliminary data.</text>
</comment>
<gene>
    <name evidence="1" type="ORF">L596_017128</name>
</gene>
<evidence type="ECO:0000313" key="1">
    <source>
        <dbReference type="EMBL" id="TKR75902.1"/>
    </source>
</evidence>